<evidence type="ECO:0000313" key="9">
    <source>
        <dbReference type="EMBL" id="APW65945.1"/>
    </source>
</evidence>
<dbReference type="AlphaFoldDB" id="A0A1P8KN36"/>
<dbReference type="GO" id="GO:0009279">
    <property type="term" value="C:cell outer membrane"/>
    <property type="evidence" value="ECO:0007669"/>
    <property type="project" value="UniProtKB-SubCell"/>
</dbReference>
<dbReference type="Gene3D" id="1.20.1600.10">
    <property type="entry name" value="Outer membrane efflux proteins (OEP)"/>
    <property type="match status" value="1"/>
</dbReference>
<reference evidence="9 10" key="1">
    <citation type="submission" date="2017-01" db="EMBL/GenBank/DDBJ databases">
        <title>Genome sequencing of Arcobacter sp. LPB0137.</title>
        <authorList>
            <person name="Lee G.-W."/>
            <person name="Yi H."/>
        </authorList>
    </citation>
    <scope>NUCLEOTIDE SEQUENCE [LARGE SCALE GENOMIC DNA]</scope>
    <source>
        <strain evidence="9 10">LPB0137</strain>
    </source>
</reference>
<keyword evidence="3" id="KW-0813">Transport</keyword>
<dbReference type="EMBL" id="CP019070">
    <property type="protein sequence ID" value="APW65945.1"/>
    <property type="molecule type" value="Genomic_DNA"/>
</dbReference>
<dbReference type="STRING" id="1850254.LPB137_08785"/>
<dbReference type="InterPro" id="IPR051906">
    <property type="entry name" value="TolC-like"/>
</dbReference>
<evidence type="ECO:0000256" key="6">
    <source>
        <dbReference type="ARBA" id="ARBA00023136"/>
    </source>
</evidence>
<dbReference type="GO" id="GO:1990281">
    <property type="term" value="C:efflux pump complex"/>
    <property type="evidence" value="ECO:0007669"/>
    <property type="project" value="TreeGrafter"/>
</dbReference>
<evidence type="ECO:0000256" key="2">
    <source>
        <dbReference type="ARBA" id="ARBA00007613"/>
    </source>
</evidence>
<evidence type="ECO:0000256" key="4">
    <source>
        <dbReference type="ARBA" id="ARBA00022452"/>
    </source>
</evidence>
<dbReference type="PANTHER" id="PTHR30026:SF21">
    <property type="entry name" value="SLR1270 PROTEIN"/>
    <property type="match status" value="1"/>
</dbReference>
<dbReference type="PANTHER" id="PTHR30026">
    <property type="entry name" value="OUTER MEMBRANE PROTEIN TOLC"/>
    <property type="match status" value="1"/>
</dbReference>
<keyword evidence="8" id="KW-0175">Coiled coil</keyword>
<evidence type="ECO:0000256" key="5">
    <source>
        <dbReference type="ARBA" id="ARBA00022692"/>
    </source>
</evidence>
<name>A0A1P8KN36_9BACT</name>
<protein>
    <submittedName>
        <fullName evidence="9">Transporter</fullName>
    </submittedName>
</protein>
<accession>A0A1P8KN36</accession>
<comment type="similarity">
    <text evidence="2">Belongs to the outer membrane factor (OMF) (TC 1.B.17) family.</text>
</comment>
<dbReference type="RefSeq" id="WP_076087146.1">
    <property type="nucleotide sequence ID" value="NZ_CP019070.1"/>
</dbReference>
<comment type="subcellular location">
    <subcellularLocation>
        <location evidence="1">Cell outer membrane</location>
    </subcellularLocation>
</comment>
<dbReference type="OrthoDB" id="5372171at2"/>
<feature type="coiled-coil region" evidence="8">
    <location>
        <begin position="341"/>
        <end position="386"/>
    </location>
</feature>
<keyword evidence="7" id="KW-0998">Cell outer membrane</keyword>
<dbReference type="SUPFAM" id="SSF56954">
    <property type="entry name" value="Outer membrane efflux proteins (OEP)"/>
    <property type="match status" value="1"/>
</dbReference>
<dbReference type="KEGG" id="alp:LPB137_08785"/>
<evidence type="ECO:0000256" key="8">
    <source>
        <dbReference type="SAM" id="Coils"/>
    </source>
</evidence>
<keyword evidence="10" id="KW-1185">Reference proteome</keyword>
<organism evidence="9 10">
    <name type="scientific">Poseidonibacter parvus</name>
    <dbReference type="NCBI Taxonomy" id="1850254"/>
    <lineage>
        <taxon>Bacteria</taxon>
        <taxon>Pseudomonadati</taxon>
        <taxon>Campylobacterota</taxon>
        <taxon>Epsilonproteobacteria</taxon>
        <taxon>Campylobacterales</taxon>
        <taxon>Arcobacteraceae</taxon>
        <taxon>Poseidonibacter</taxon>
    </lineage>
</organism>
<evidence type="ECO:0000256" key="1">
    <source>
        <dbReference type="ARBA" id="ARBA00004442"/>
    </source>
</evidence>
<proteinExistence type="inferred from homology"/>
<dbReference type="Proteomes" id="UP000186074">
    <property type="component" value="Chromosome"/>
</dbReference>
<evidence type="ECO:0000313" key="10">
    <source>
        <dbReference type="Proteomes" id="UP000186074"/>
    </source>
</evidence>
<sequence>MNKMFLSLLLITSAYSQTLNFDEALKQTFKNNKDLKNHKLDIELSNLDIEKINSISYGTLSFEEQINRTNHSGYVFNSKLSSREASFNDFGAIQYDGTSSSLDITPDNLNNPKARNNFNTKLNYDIPLFTGFKLSNQKDILKLKKKIYEIKYNSKTNELSYEVLKAYNAAVVAKEFIKAVNKAKESINLVVKTANAFHKEGLVTKIDVKQAKAYKLSINSKKIQAENKYDLALQYLRFLTSNDEITDVKELKNINISDLDYDVLYKNALDNKNSLKMQELNKKIRKKNIEVANSQFYPNVYSHLEYGFNDDKFTLSNEKDYYNAVIGLKYTIFDNTRNAEKEKKKIQYKQANLNYEKLKDYTKLQLQKALLEYKAKEKILKERKEEVLLASDIYKQSELMYKNQLISMTELLKQEANLRNSKAELILAKYEKSLAKANIALISASDFTQETKKVKK</sequence>
<dbReference type="InterPro" id="IPR003423">
    <property type="entry name" value="OMP_efflux"/>
</dbReference>
<keyword evidence="4" id="KW-1134">Transmembrane beta strand</keyword>
<dbReference type="GO" id="GO:0015288">
    <property type="term" value="F:porin activity"/>
    <property type="evidence" value="ECO:0007669"/>
    <property type="project" value="TreeGrafter"/>
</dbReference>
<dbReference type="Pfam" id="PF02321">
    <property type="entry name" value="OEP"/>
    <property type="match status" value="2"/>
</dbReference>
<evidence type="ECO:0000256" key="3">
    <source>
        <dbReference type="ARBA" id="ARBA00022448"/>
    </source>
</evidence>
<gene>
    <name evidence="9" type="ORF">LPB137_08785</name>
</gene>
<evidence type="ECO:0000256" key="7">
    <source>
        <dbReference type="ARBA" id="ARBA00023237"/>
    </source>
</evidence>
<keyword evidence="5" id="KW-0812">Transmembrane</keyword>
<keyword evidence="6" id="KW-0472">Membrane</keyword>
<dbReference type="GO" id="GO:0015562">
    <property type="term" value="F:efflux transmembrane transporter activity"/>
    <property type="evidence" value="ECO:0007669"/>
    <property type="project" value="InterPro"/>
</dbReference>